<name>A0AAW8CQJ4_9PAST</name>
<evidence type="ECO:0000256" key="10">
    <source>
        <dbReference type="ARBA" id="ARBA00022917"/>
    </source>
</evidence>
<comment type="caution">
    <text evidence="16">The sequence shown here is derived from an EMBL/GenBank/DDBJ whole genome shotgun (WGS) entry which is preliminary data.</text>
</comment>
<dbReference type="InterPro" id="IPR002314">
    <property type="entry name" value="aa-tRNA-synt_IIb"/>
</dbReference>
<dbReference type="Pfam" id="PF03129">
    <property type="entry name" value="HGTP_anticodon"/>
    <property type="match status" value="1"/>
</dbReference>
<feature type="binding site" evidence="13">
    <location>
        <position position="385"/>
    </location>
    <ligand>
        <name>Zn(2+)</name>
        <dbReference type="ChEBI" id="CHEBI:29105"/>
        <note>catalytic</note>
    </ligand>
</feature>
<dbReference type="InterPro" id="IPR004154">
    <property type="entry name" value="Anticodon-bd"/>
</dbReference>
<keyword evidence="10 13" id="KW-0648">Protein biosynthesis</keyword>
<dbReference type="InterPro" id="IPR006195">
    <property type="entry name" value="aa-tRNA-synth_II"/>
</dbReference>
<feature type="region of interest" description="Catalytic" evidence="13">
    <location>
        <begin position="243"/>
        <end position="534"/>
    </location>
</feature>
<dbReference type="InterPro" id="IPR018163">
    <property type="entry name" value="Thr/Ala-tRNA-synth_IIc_edit"/>
</dbReference>
<keyword evidence="8 13" id="KW-0067">ATP-binding</keyword>
<dbReference type="NCBIfam" id="TIGR00418">
    <property type="entry name" value="thrS"/>
    <property type="match status" value="1"/>
</dbReference>
<dbReference type="InterPro" id="IPR002320">
    <property type="entry name" value="Thr-tRNA-ligase_IIa"/>
</dbReference>
<evidence type="ECO:0000256" key="13">
    <source>
        <dbReference type="HAMAP-Rule" id="MF_00184"/>
    </source>
</evidence>
<feature type="binding site" evidence="13">
    <location>
        <position position="334"/>
    </location>
    <ligand>
        <name>Zn(2+)</name>
        <dbReference type="ChEBI" id="CHEBI:29105"/>
        <note>catalytic</note>
    </ligand>
</feature>
<keyword evidence="4 13" id="KW-0436">Ligase</keyword>
<dbReference type="Pfam" id="PF02824">
    <property type="entry name" value="TGS"/>
    <property type="match status" value="1"/>
</dbReference>
<dbReference type="InterPro" id="IPR036621">
    <property type="entry name" value="Anticodon-bd_dom_sf"/>
</dbReference>
<keyword evidence="5 13" id="KW-0479">Metal-binding</keyword>
<dbReference type="GO" id="GO:0006435">
    <property type="term" value="P:threonyl-tRNA aminoacylation"/>
    <property type="evidence" value="ECO:0007669"/>
    <property type="project" value="UniProtKB-UniRule"/>
</dbReference>
<comment type="subcellular location">
    <subcellularLocation>
        <location evidence="13">Cytoplasm</location>
    </subcellularLocation>
</comment>
<dbReference type="FunFam" id="3.30.930.10:FF:000002">
    <property type="entry name" value="Threonine--tRNA ligase"/>
    <property type="match status" value="1"/>
</dbReference>
<dbReference type="PRINTS" id="PR01047">
    <property type="entry name" value="TRNASYNTHTHR"/>
</dbReference>
<evidence type="ECO:0000256" key="6">
    <source>
        <dbReference type="ARBA" id="ARBA00022741"/>
    </source>
</evidence>
<feature type="domain" description="Aminoacyl-transfer RNA synthetases class-II family profile" evidence="14">
    <location>
        <begin position="243"/>
        <end position="534"/>
    </location>
</feature>
<evidence type="ECO:0000256" key="2">
    <source>
        <dbReference type="ARBA" id="ARBA00022490"/>
    </source>
</evidence>
<comment type="similarity">
    <text evidence="1 13">Belongs to the class-II aminoacyl-tRNA synthetase family.</text>
</comment>
<dbReference type="Gene3D" id="3.30.930.10">
    <property type="entry name" value="Bira Bifunctional Protein, Domain 2"/>
    <property type="match status" value="1"/>
</dbReference>
<evidence type="ECO:0000256" key="9">
    <source>
        <dbReference type="ARBA" id="ARBA00022884"/>
    </source>
</evidence>
<evidence type="ECO:0000256" key="12">
    <source>
        <dbReference type="ARBA" id="ARBA00049515"/>
    </source>
</evidence>
<evidence type="ECO:0000256" key="5">
    <source>
        <dbReference type="ARBA" id="ARBA00022723"/>
    </source>
</evidence>
<keyword evidence="3 13" id="KW-0820">tRNA-binding</keyword>
<dbReference type="InterPro" id="IPR004095">
    <property type="entry name" value="TGS"/>
</dbReference>
<evidence type="ECO:0000256" key="7">
    <source>
        <dbReference type="ARBA" id="ARBA00022833"/>
    </source>
</evidence>
<evidence type="ECO:0000256" key="8">
    <source>
        <dbReference type="ARBA" id="ARBA00022840"/>
    </source>
</evidence>
<dbReference type="Gene3D" id="3.10.20.30">
    <property type="match status" value="1"/>
</dbReference>
<evidence type="ECO:0000313" key="17">
    <source>
        <dbReference type="Proteomes" id="UP001230466"/>
    </source>
</evidence>
<dbReference type="FunFam" id="3.10.20.30:FF:000005">
    <property type="entry name" value="Threonine--tRNA ligase"/>
    <property type="match status" value="1"/>
</dbReference>
<dbReference type="InterPro" id="IPR012676">
    <property type="entry name" value="TGS-like"/>
</dbReference>
<dbReference type="GO" id="GO:0005524">
    <property type="term" value="F:ATP binding"/>
    <property type="evidence" value="ECO:0007669"/>
    <property type="project" value="UniProtKB-UniRule"/>
</dbReference>
<reference evidence="16" key="1">
    <citation type="journal article" date="2023" name="Front. Microbiol.">
        <title>Phylogeography and host specificity of Pasteurellaceae pathogenic to sea-farmed fish in the north-east Atlantic.</title>
        <authorList>
            <person name="Gulla S."/>
            <person name="Colquhoun D.J."/>
            <person name="Olsen A.B."/>
            <person name="Spilsberg B."/>
            <person name="Lagesen K."/>
            <person name="Aakesson C.P."/>
            <person name="Strom S."/>
            <person name="Manji F."/>
            <person name="Birkbeck T.H."/>
            <person name="Nilsen H.K."/>
        </authorList>
    </citation>
    <scope>NUCLEOTIDE SEQUENCE</scope>
    <source>
        <strain evidence="16">VIB1234</strain>
    </source>
</reference>
<dbReference type="Pfam" id="PF00587">
    <property type="entry name" value="tRNA-synt_2b"/>
    <property type="match status" value="1"/>
</dbReference>
<evidence type="ECO:0000259" key="14">
    <source>
        <dbReference type="PROSITE" id="PS50862"/>
    </source>
</evidence>
<dbReference type="Gene3D" id="3.30.980.10">
    <property type="entry name" value="Threonyl-trna Synthetase, Chain A, domain 2"/>
    <property type="match status" value="1"/>
</dbReference>
<feature type="domain" description="TGS" evidence="15">
    <location>
        <begin position="1"/>
        <end position="61"/>
    </location>
</feature>
<dbReference type="Gene3D" id="3.30.54.20">
    <property type="match status" value="1"/>
</dbReference>
<keyword evidence="7 13" id="KW-0862">Zinc</keyword>
<dbReference type="PROSITE" id="PS51880">
    <property type="entry name" value="TGS"/>
    <property type="match status" value="1"/>
</dbReference>
<keyword evidence="9 13" id="KW-0694">RNA-binding</keyword>
<organism evidence="16 17">
    <name type="scientific">Pasteurella atlantica</name>
    <dbReference type="NCBI Taxonomy" id="2827233"/>
    <lineage>
        <taxon>Bacteria</taxon>
        <taxon>Pseudomonadati</taxon>
        <taxon>Pseudomonadota</taxon>
        <taxon>Gammaproteobacteria</taxon>
        <taxon>Pasteurellales</taxon>
        <taxon>Pasteurellaceae</taxon>
        <taxon>Pasteurella</taxon>
    </lineage>
</organism>
<keyword evidence="2 13" id="KW-0963">Cytoplasm</keyword>
<evidence type="ECO:0000256" key="3">
    <source>
        <dbReference type="ARBA" id="ARBA00022555"/>
    </source>
</evidence>
<keyword evidence="11 13" id="KW-0030">Aminoacyl-tRNA synthetase</keyword>
<dbReference type="FunFam" id="3.30.54.20:FF:000002">
    <property type="entry name" value="Threonine--tRNA ligase"/>
    <property type="match status" value="1"/>
</dbReference>
<keyword evidence="6 13" id="KW-0547">Nucleotide-binding</keyword>
<comment type="catalytic activity">
    <reaction evidence="12 13">
        <text>tRNA(Thr) + L-threonine + ATP = L-threonyl-tRNA(Thr) + AMP + diphosphate + H(+)</text>
        <dbReference type="Rhea" id="RHEA:24624"/>
        <dbReference type="Rhea" id="RHEA-COMP:9670"/>
        <dbReference type="Rhea" id="RHEA-COMP:9704"/>
        <dbReference type="ChEBI" id="CHEBI:15378"/>
        <dbReference type="ChEBI" id="CHEBI:30616"/>
        <dbReference type="ChEBI" id="CHEBI:33019"/>
        <dbReference type="ChEBI" id="CHEBI:57926"/>
        <dbReference type="ChEBI" id="CHEBI:78442"/>
        <dbReference type="ChEBI" id="CHEBI:78534"/>
        <dbReference type="ChEBI" id="CHEBI:456215"/>
        <dbReference type="EC" id="6.1.1.3"/>
    </reaction>
</comment>
<dbReference type="PROSITE" id="PS50862">
    <property type="entry name" value="AA_TRNA_LIGASE_II"/>
    <property type="match status" value="1"/>
</dbReference>
<dbReference type="Gene3D" id="3.40.50.800">
    <property type="entry name" value="Anticodon-binding domain"/>
    <property type="match status" value="1"/>
</dbReference>
<dbReference type="CDD" id="cd00860">
    <property type="entry name" value="ThrRS_anticodon"/>
    <property type="match status" value="1"/>
</dbReference>
<dbReference type="EC" id="6.1.1.3" evidence="13"/>
<dbReference type="InterPro" id="IPR047246">
    <property type="entry name" value="ThrRS_anticodon"/>
</dbReference>
<dbReference type="GO" id="GO:0004829">
    <property type="term" value="F:threonine-tRNA ligase activity"/>
    <property type="evidence" value="ECO:0007669"/>
    <property type="project" value="UniProtKB-UniRule"/>
</dbReference>
<evidence type="ECO:0000256" key="1">
    <source>
        <dbReference type="ARBA" id="ARBA00008226"/>
    </source>
</evidence>
<dbReference type="PANTHER" id="PTHR11451">
    <property type="entry name" value="THREONINE-TRNA LIGASE"/>
    <property type="match status" value="1"/>
</dbReference>
<dbReference type="PANTHER" id="PTHR11451:SF44">
    <property type="entry name" value="THREONINE--TRNA LIGASE, CHLOROPLASTIC_MITOCHONDRIAL 2"/>
    <property type="match status" value="1"/>
</dbReference>
<protein>
    <recommendedName>
        <fullName evidence="13">Threonine--tRNA ligase</fullName>
        <ecNumber evidence="13">6.1.1.3</ecNumber>
    </recommendedName>
    <alternativeName>
        <fullName evidence="13">Threonyl-tRNA synthetase</fullName>
        <shortName evidence="13">ThrRS</shortName>
    </alternativeName>
</protein>
<dbReference type="SUPFAM" id="SSF81271">
    <property type="entry name" value="TGS-like"/>
    <property type="match status" value="1"/>
</dbReference>
<dbReference type="GO" id="GO:0046872">
    <property type="term" value="F:metal ion binding"/>
    <property type="evidence" value="ECO:0007669"/>
    <property type="project" value="UniProtKB-KW"/>
</dbReference>
<evidence type="ECO:0000259" key="15">
    <source>
        <dbReference type="PROSITE" id="PS51880"/>
    </source>
</evidence>
<dbReference type="CDD" id="cd00771">
    <property type="entry name" value="ThrRS_core"/>
    <property type="match status" value="1"/>
</dbReference>
<dbReference type="SUPFAM" id="SSF55186">
    <property type="entry name" value="ThrRS/AlaRS common domain"/>
    <property type="match status" value="1"/>
</dbReference>
<dbReference type="InterPro" id="IPR012947">
    <property type="entry name" value="tRNA_SAD"/>
</dbReference>
<dbReference type="RefSeq" id="WP_211599390.1">
    <property type="nucleotide sequence ID" value="NZ_JAGRQI010000033.1"/>
</dbReference>
<sequence>MPIITLPDGSTRQFEQAVSVLEVAQSIGSGLAKATIAGRVNGVRVDACDMIEQDSKLEIITVKDEDGLEIIRHSCAHLLGHAIKQLYPNAKMAIGPTIDNGFYYDIDLDHSLTIEDLEKIEKRMLELAKTNYEVIKKVGSWQDAYDAFDARGESYKLEILTENIDKCDTPALYHHQEYIDMCRGPHVPNMRFCQHFKLQKVAGAYWRGNSDNKMLQRIYGTAWGDKKQLNAYLKRLEEAAKRDHRKIGKALDLYHMQEEAPGMVFWHNDGWTIFRELETFVRTKLKEYDYQEVKGPFMMDRVLWERTGHWQNYGELMFTTSSENREYCVKPMNCPGHVQIFNQGLKSYRDLPLRMAEFGSCHRNEPSGSLHGLMRVRGFTQDDAHIFCTEDQVESEVTSCIKMVYDIYSTFGFNDIEVKLSTRPESRIGSDEMWDSAEAGLAAALKANGLAYEIQEGEGAFYGPKIEFTLHDCLDREWQCGTIQLDFALPNRLNASYVAEDNDRKTPVMIHRAILGSLERFIGIITEEYAGFFPAWLAPTQAVVLNITDSQSGYVNDVVKKLSDAGLRVKADLRNEKIGFKIREHTLRRVPYMLVCGDKEIAEGKVAVRTRKGKDLGSIGVDEFVQMLKTKVRHRDLKLFEEE</sequence>
<dbReference type="Pfam" id="PF07973">
    <property type="entry name" value="tRNA_SAD"/>
    <property type="match status" value="1"/>
</dbReference>
<dbReference type="FunFam" id="3.30.980.10:FF:000005">
    <property type="entry name" value="Threonyl-tRNA synthetase, mitochondrial"/>
    <property type="match status" value="1"/>
</dbReference>
<dbReference type="FunFam" id="3.40.50.800:FF:000001">
    <property type="entry name" value="Threonine--tRNA ligase"/>
    <property type="match status" value="1"/>
</dbReference>
<dbReference type="GO" id="GO:0005829">
    <property type="term" value="C:cytosol"/>
    <property type="evidence" value="ECO:0007669"/>
    <property type="project" value="TreeGrafter"/>
</dbReference>
<comment type="subunit">
    <text evidence="13">Homodimer.</text>
</comment>
<dbReference type="SMART" id="SM00863">
    <property type="entry name" value="tRNA_SAD"/>
    <property type="match status" value="1"/>
</dbReference>
<dbReference type="SUPFAM" id="SSF55681">
    <property type="entry name" value="Class II aaRS and biotin synthetases"/>
    <property type="match status" value="1"/>
</dbReference>
<dbReference type="SUPFAM" id="SSF52954">
    <property type="entry name" value="Class II aaRS ABD-related"/>
    <property type="match status" value="1"/>
</dbReference>
<dbReference type="EMBL" id="JASAYJ010000033">
    <property type="protein sequence ID" value="MDP8188170.1"/>
    <property type="molecule type" value="Genomic_DNA"/>
</dbReference>
<feature type="binding site" evidence="13">
    <location>
        <position position="511"/>
    </location>
    <ligand>
        <name>Zn(2+)</name>
        <dbReference type="ChEBI" id="CHEBI:29105"/>
        <note>catalytic</note>
    </ligand>
</feature>
<dbReference type="HAMAP" id="MF_00184">
    <property type="entry name" value="Thr_tRNA_synth"/>
    <property type="match status" value="1"/>
</dbReference>
<proteinExistence type="inferred from homology"/>
<dbReference type="InterPro" id="IPR045864">
    <property type="entry name" value="aa-tRNA-synth_II/BPL/LPL"/>
</dbReference>
<dbReference type="AlphaFoldDB" id="A0AAW8CQJ4"/>
<comment type="cofactor">
    <cofactor evidence="13">
        <name>Zn(2+)</name>
        <dbReference type="ChEBI" id="CHEBI:29105"/>
    </cofactor>
    <text evidence="13">Binds 1 zinc ion per subunit.</text>
</comment>
<dbReference type="InterPro" id="IPR033728">
    <property type="entry name" value="ThrRS_core"/>
</dbReference>
<accession>A0AAW8CQJ4</accession>
<dbReference type="Proteomes" id="UP001230466">
    <property type="component" value="Unassembled WGS sequence"/>
</dbReference>
<dbReference type="InterPro" id="IPR012675">
    <property type="entry name" value="Beta-grasp_dom_sf"/>
</dbReference>
<dbReference type="GO" id="GO:0000049">
    <property type="term" value="F:tRNA binding"/>
    <property type="evidence" value="ECO:0007669"/>
    <property type="project" value="UniProtKB-KW"/>
</dbReference>
<evidence type="ECO:0000313" key="16">
    <source>
        <dbReference type="EMBL" id="MDP8188170.1"/>
    </source>
</evidence>
<evidence type="ECO:0000256" key="4">
    <source>
        <dbReference type="ARBA" id="ARBA00022598"/>
    </source>
</evidence>
<gene>
    <name evidence="13 16" type="primary">thrS</name>
    <name evidence="16" type="ORF">QJU78_10440</name>
</gene>
<evidence type="ECO:0000256" key="11">
    <source>
        <dbReference type="ARBA" id="ARBA00023146"/>
    </source>
</evidence>
<dbReference type="CDD" id="cd01667">
    <property type="entry name" value="TGS_ThrRS"/>
    <property type="match status" value="1"/>
</dbReference>